<dbReference type="EMBL" id="QWJL01000012">
    <property type="protein sequence ID" value="RIP27460.1"/>
    <property type="molecule type" value="Genomic_DNA"/>
</dbReference>
<dbReference type="EMBL" id="AAGHGY010000016">
    <property type="protein sequence ID" value="EBN9542327.1"/>
    <property type="molecule type" value="Genomic_DNA"/>
</dbReference>
<dbReference type="Proteomes" id="UP000839921">
    <property type="component" value="Unassembled WGS sequence"/>
</dbReference>
<dbReference type="Proteomes" id="UP000839920">
    <property type="component" value="Unassembled WGS sequence"/>
</dbReference>
<reference evidence="20 26" key="8">
    <citation type="submission" date="2019-09" db="EMBL/GenBank/DDBJ databases">
        <title>Analyses of genetics and pathogenesis of a Salmonella species QH with narrow spectrum of antibiotic resistance isolated from Yak.</title>
        <authorList>
            <person name="Han S."/>
        </authorList>
    </citation>
    <scope>NUCLEOTIDE SEQUENCE [LARGE SCALE GENOMIC DNA]</scope>
    <source>
        <strain evidence="20 26">QH</strain>
    </source>
</reference>
<dbReference type="Proteomes" id="UP000839925">
    <property type="component" value="Unassembled WGS sequence"/>
</dbReference>
<dbReference type="Proteomes" id="UP000839511">
    <property type="component" value="Unassembled WGS sequence"/>
</dbReference>
<dbReference type="EMBL" id="AAGKWS010000005">
    <property type="protein sequence ID" value="EBP1763227.1"/>
    <property type="molecule type" value="Genomic_DNA"/>
</dbReference>
<dbReference type="Proteomes" id="UP000839924">
    <property type="component" value="Unassembled WGS sequence"/>
</dbReference>
<dbReference type="Proteomes" id="UP000320817">
    <property type="component" value="Unassembled WGS sequence"/>
</dbReference>
<evidence type="ECO:0000313" key="7">
    <source>
        <dbReference type="EMBL" id="EBP1763227.1"/>
    </source>
</evidence>
<protein>
    <submittedName>
        <fullName evidence="7">Uncharacterized protein</fullName>
    </submittedName>
</protein>
<dbReference type="EMBL" id="AAMDFX010000002">
    <property type="protein sequence ID" value="EDG1738785.1"/>
    <property type="molecule type" value="Genomic_DNA"/>
</dbReference>
<dbReference type="EMBL" id="RUTY01000033">
    <property type="protein sequence ID" value="MLE32724.1"/>
    <property type="molecule type" value="Genomic_DNA"/>
</dbReference>
<dbReference type="EMBL" id="AAGBOZ010000009">
    <property type="protein sequence ID" value="EBM1206027.1"/>
    <property type="molecule type" value="Genomic_DNA"/>
</dbReference>
<dbReference type="EMBL" id="SDIQ01000013">
    <property type="protein sequence ID" value="RXL22850.1"/>
    <property type="molecule type" value="Genomic_DNA"/>
</dbReference>
<dbReference type="Proteomes" id="UP000839919">
    <property type="component" value="Unassembled WGS sequence"/>
</dbReference>
<evidence type="ECO:0000313" key="1">
    <source>
        <dbReference type="EMBL" id="AVH82233.1"/>
    </source>
</evidence>
<reference evidence="1" key="2">
    <citation type="submission" date="2017-12" db="EMBL/GenBank/DDBJ databases">
        <title>FDA database for Regulatory Grade Microbial Sequences (FDA-ARGOS): Supporting development and validation of Infectious Disease Dx tests.</title>
        <authorList>
            <person name="Pirone C."/>
            <person name="Hoffmann M."/>
            <person name="Muruvanda T."/>
            <person name="Allard M."/>
            <person name="Evans P."/>
            <person name="Tallon L."/>
            <person name="Sadzewicz L."/>
            <person name="Sengamalay N."/>
            <person name="Ott S."/>
            <person name="Godinez A."/>
            <person name="Nagaraj S."/>
            <person name="Vavikolanu K."/>
            <person name="Aluvathingal J."/>
            <person name="Nadendla S."/>
            <person name="Sichtig H."/>
        </authorList>
    </citation>
    <scope>NUCLEOTIDE SEQUENCE</scope>
    <source>
        <strain evidence="1">LT2</strain>
    </source>
</reference>
<evidence type="ECO:0000313" key="3">
    <source>
        <dbReference type="EMBL" id="EBM7374438.1"/>
    </source>
</evidence>
<evidence type="ECO:0000313" key="12">
    <source>
        <dbReference type="EMBL" id="ECR8156915.1"/>
    </source>
</evidence>
<dbReference type="AlphaFoldDB" id="A0A232RMQ8"/>
<sequence>MIFSPQYKTGDLTNKKTKRTFTPESAIMRKAVSTLTC</sequence>
<evidence type="ECO:0000313" key="6">
    <source>
        <dbReference type="EMBL" id="EBP0323399.1"/>
    </source>
</evidence>
<evidence type="ECO:0000313" key="17">
    <source>
        <dbReference type="EMBL" id="MIU24853.1"/>
    </source>
</evidence>
<evidence type="ECO:0000313" key="19">
    <source>
        <dbReference type="EMBL" id="MMP88712.1"/>
    </source>
</evidence>
<name>A0A232RMQ8_SALER</name>
<evidence type="ECO:0000313" key="26">
    <source>
        <dbReference type="Proteomes" id="UP000323088"/>
    </source>
</evidence>
<evidence type="ECO:0000313" key="21">
    <source>
        <dbReference type="EMBL" id="RIP27460.1"/>
    </source>
</evidence>
<dbReference type="Proteomes" id="UP000839515">
    <property type="component" value="Unassembled WGS sequence"/>
</dbReference>
<dbReference type="EMBL" id="AAKHLQ010000009">
    <property type="protein sequence ID" value="ECR8156915.1"/>
    <property type="molecule type" value="Genomic_DNA"/>
</dbReference>
<dbReference type="EMBL" id="AAGIXZ010000006">
    <property type="protein sequence ID" value="EBO5705009.1"/>
    <property type="molecule type" value="Genomic_DNA"/>
</dbReference>
<dbReference type="Proteomes" id="UP000839922">
    <property type="component" value="Unassembled WGS sequence"/>
</dbReference>
<dbReference type="Proteomes" id="UP000839618">
    <property type="component" value="Unassembled WGS sequence"/>
</dbReference>
<evidence type="ECO:0000313" key="24">
    <source>
        <dbReference type="Proteomes" id="UP000055793"/>
    </source>
</evidence>
<dbReference type="Proteomes" id="UP000839587">
    <property type="component" value="Unassembled WGS sequence"/>
</dbReference>
<dbReference type="EMBL" id="RSTW01000011">
    <property type="protein sequence ID" value="MIT44763.1"/>
    <property type="molecule type" value="Genomic_DNA"/>
</dbReference>
<evidence type="ECO:0000313" key="4">
    <source>
        <dbReference type="EMBL" id="EBN9542327.1"/>
    </source>
</evidence>
<dbReference type="SMR" id="A0A232RMQ8"/>
<evidence type="ECO:0000313" key="15">
    <source>
        <dbReference type="EMBL" id="MIT44763.1"/>
    </source>
</evidence>
<dbReference type="Proteomes" id="UP000885256">
    <property type="component" value="Unassembled WGS sequence"/>
</dbReference>
<dbReference type="EMBL" id="AAGDOF010000011">
    <property type="protein sequence ID" value="EBM7374438.1"/>
    <property type="molecule type" value="Genomic_DNA"/>
</dbReference>
<evidence type="ECO:0000313" key="9">
    <source>
        <dbReference type="EMBL" id="EBQ1842461.1"/>
    </source>
</evidence>
<evidence type="ECO:0000313" key="22">
    <source>
        <dbReference type="EMBL" id="RXL22850.1"/>
    </source>
</evidence>
<evidence type="ECO:0000313" key="10">
    <source>
        <dbReference type="EMBL" id="EBQ7133099.1"/>
    </source>
</evidence>
<reference evidence="24" key="1">
    <citation type="submission" date="2015-12" db="EMBL/GenBank/DDBJ databases">
        <title>FDA database for Regulatory Grade Microbial Sequences (FDA-ARGOS): Supporting development and validation of Infectious Disease Dx tests.</title>
        <authorList>
            <person name="Pirone C."/>
            <person name="Hoffmann M."/>
            <person name="Muruvanda T."/>
            <person name="Allard M."/>
            <person name="Evans P."/>
            <person name="Tallon L."/>
            <person name="Sadzewicz L."/>
            <person name="Sengamalay N."/>
            <person name="Ott S."/>
            <person name="Godinez A."/>
            <person name="Nagaraj S."/>
            <person name="Nadendla S."/>
            <person name="Sichtig H."/>
        </authorList>
    </citation>
    <scope>NUCLEOTIDE SEQUENCE [LARGE SCALE GENOMIC DNA]</scope>
    <source>
        <strain evidence="24">LT2</strain>
    </source>
</reference>
<dbReference type="EMBL" id="AAGLUV010000005">
    <property type="protein sequence ID" value="EBP4583591.1"/>
    <property type="molecule type" value="Genomic_DNA"/>
</dbReference>
<dbReference type="EMBL" id="RSTY01000004">
    <property type="protein sequence ID" value="MIU24853.1"/>
    <property type="molecule type" value="Genomic_DNA"/>
</dbReference>
<dbReference type="Proteomes" id="UP000839610">
    <property type="component" value="Unassembled WGS sequence"/>
</dbReference>
<dbReference type="Proteomes" id="UP000839917">
    <property type="component" value="Unassembled WGS sequence"/>
</dbReference>
<dbReference type="Proteomes" id="UP000885418">
    <property type="component" value="Unassembled WGS sequence"/>
</dbReference>
<evidence type="ECO:0000313" key="13">
    <source>
        <dbReference type="EMBL" id="EDG1738785.1"/>
    </source>
</evidence>
<dbReference type="Proteomes" id="UP000839536">
    <property type="component" value="Unassembled WGS sequence"/>
</dbReference>
<reference evidence="6" key="4">
    <citation type="submission" date="2018-07" db="EMBL/GenBank/DDBJ databases">
        <authorList>
            <consortium name="GenomeTrakr network: Whole genome sequencing for foodborne pathogen traceback"/>
        </authorList>
    </citation>
    <scope>NUCLEOTIDE SEQUENCE [LARGE SCALE GENOMIC DNA]</scope>
    <source>
        <strain evidence="6">CFSAN012624</strain>
        <strain evidence="16">CFSAN034428</strain>
        <strain evidence="15">CFSAN034452</strain>
        <strain evidence="10">CFSAN036024</strain>
        <strain evidence="9">CFSAN047025</strain>
        <strain evidence="8">FDA00008842</strain>
        <strain evidence="17">MOD1-Lipp-451</strain>
    </source>
</reference>
<dbReference type="EMBL" id="VFRN01000002">
    <property type="protein sequence ID" value="TPP75521.1"/>
    <property type="molecule type" value="Genomic_DNA"/>
</dbReference>
<evidence type="ECO:0000313" key="8">
    <source>
        <dbReference type="EMBL" id="EBP4583591.1"/>
    </source>
</evidence>
<dbReference type="EMBL" id="RVYY01000015">
    <property type="protein sequence ID" value="MMP88712.1"/>
    <property type="molecule type" value="Genomic_DNA"/>
</dbReference>
<reference evidence="7" key="3">
    <citation type="submission" date="2018-07" db="EMBL/GenBank/DDBJ databases">
        <authorList>
            <consortium name="PulseNet: The National Subtyping Network for Foodborne Disease Surveillance"/>
            <person name="Tarr C.L."/>
            <person name="Trees E."/>
            <person name="Katz L.S."/>
            <person name="Carleton-Romer H.A."/>
            <person name="Stroika S."/>
            <person name="Kucerova Z."/>
            <person name="Roache K.F."/>
            <person name="Sabol A.L."/>
            <person name="Besser J."/>
            <person name="Gerner-Smidt P."/>
        </authorList>
    </citation>
    <scope>NUCLEOTIDE SEQUENCE [LARGE SCALE GENOMIC DNA]</scope>
    <source>
        <strain evidence="7">2012K-0227</strain>
        <strain evidence="11">2015AM-1378</strain>
        <strain evidence="5">PNUSAS043708</strain>
        <strain evidence="2">PNUSAS046051</strain>
        <strain evidence="3">PNUSAS052182</strain>
        <strain evidence="4">PNUSAS052603</strain>
        <strain evidence="18">PNUSAS056479</strain>
        <strain evidence="19">PNUSAS058308</strain>
        <strain evidence="12">PNUSAS096846</strain>
        <strain evidence="13">PNUSAS109059</strain>
        <strain evidence="14">PNUSAS109563</strain>
    </source>
</reference>
<dbReference type="Proteomes" id="UP000323088">
    <property type="component" value="Chromosome"/>
</dbReference>
<organism evidence="7">
    <name type="scientific">Salmonella enterica</name>
    <name type="common">Salmonella choleraesuis</name>
    <dbReference type="NCBI Taxonomy" id="28901"/>
    <lineage>
        <taxon>Bacteria</taxon>
        <taxon>Pseudomonadati</taxon>
        <taxon>Pseudomonadota</taxon>
        <taxon>Gammaproteobacteria</taxon>
        <taxon>Enterobacterales</taxon>
        <taxon>Enterobacteriaceae</taxon>
        <taxon>Salmonella</taxon>
    </lineage>
</organism>
<dbReference type="Proteomes" id="UP000885302">
    <property type="component" value="Unassembled WGS sequence"/>
</dbReference>
<dbReference type="EMBL" id="CP043773">
    <property type="protein sequence ID" value="QEP94955.1"/>
    <property type="molecule type" value="Genomic_DNA"/>
</dbReference>
<evidence type="ECO:0000313" key="23">
    <source>
        <dbReference type="EMBL" id="TPP75521.1"/>
    </source>
</evidence>
<dbReference type="Proteomes" id="UP000055793">
    <property type="component" value="Chromosome"/>
</dbReference>
<evidence type="ECO:0000313" key="18">
    <source>
        <dbReference type="EMBL" id="MLE32724.1"/>
    </source>
</evidence>
<dbReference type="EMBL" id="AAGKKO010000004">
    <property type="protein sequence ID" value="EBP0323399.1"/>
    <property type="molecule type" value="Genomic_DNA"/>
</dbReference>
<evidence type="ECO:0000313" key="14">
    <source>
        <dbReference type="EMBL" id="EDH2516523.1"/>
    </source>
</evidence>
<proteinExistence type="predicted"/>
<dbReference type="Proteomes" id="UP000839918">
    <property type="component" value="Unassembled WGS sequence"/>
</dbReference>
<evidence type="ECO:0000313" key="5">
    <source>
        <dbReference type="EMBL" id="EBO5705009.1"/>
    </source>
</evidence>
<evidence type="ECO:0000313" key="20">
    <source>
        <dbReference type="EMBL" id="QEP94955.1"/>
    </source>
</evidence>
<dbReference type="EMBL" id="AAGODW010000005">
    <property type="protein sequence ID" value="EBQ1842461.1"/>
    <property type="molecule type" value="Genomic_DNA"/>
</dbReference>
<reference evidence="23 25" key="7">
    <citation type="submission" date="2019-06" db="EMBL/GenBank/DDBJ databases">
        <title>Comparative genome anaysis of Salmonella and Staphylococcus aureus isolated from China.</title>
        <authorList>
            <person name="Li L."/>
        </authorList>
    </citation>
    <scope>NUCLEOTIDE SEQUENCE [LARGE SCALE GENOMIC DNA]</scope>
    <source>
        <strain evidence="23 25">GSJ/2017-Sal.-008</strain>
    </source>
</reference>
<dbReference type="EMBL" id="RSTU01000001">
    <property type="protein sequence ID" value="MIT88826.1"/>
    <property type="molecule type" value="Genomic_DNA"/>
</dbReference>
<evidence type="ECO:0000313" key="11">
    <source>
        <dbReference type="EMBL" id="EBT8034146.1"/>
    </source>
</evidence>
<evidence type="ECO:0000313" key="25">
    <source>
        <dbReference type="Proteomes" id="UP000320817"/>
    </source>
</evidence>
<accession>A0A232RMQ8</accession>
<dbReference type="Proteomes" id="UP000839900">
    <property type="component" value="Unassembled WGS sequence"/>
</dbReference>
<reference evidence="22" key="6">
    <citation type="submission" date="2019-01" db="EMBL/GenBank/DDBJ databases">
        <title>Whole genome sequencing of Salmonella enterica.</title>
        <authorList>
            <person name="Cao G."/>
        </authorList>
    </citation>
    <scope>NUCLEOTIDE SEQUENCE [LARGE SCALE GENOMIC DNA]</scope>
    <source>
        <strain evidence="22">CFSAN074594</strain>
    </source>
</reference>
<dbReference type="Proteomes" id="UP000839926">
    <property type="component" value="Unassembled WGS sequence"/>
</dbReference>
<dbReference type="EMBL" id="AAMGXV010000006">
    <property type="protein sequence ID" value="EDH2516523.1"/>
    <property type="molecule type" value="Genomic_DNA"/>
</dbReference>
<evidence type="ECO:0000313" key="2">
    <source>
        <dbReference type="EMBL" id="EBM1206027.1"/>
    </source>
</evidence>
<evidence type="ECO:0000313" key="16">
    <source>
        <dbReference type="EMBL" id="MIT88826.1"/>
    </source>
</evidence>
<dbReference type="EMBL" id="AAGPWX010000002">
    <property type="protein sequence ID" value="EBQ7133099.1"/>
    <property type="molecule type" value="Genomic_DNA"/>
</dbReference>
<gene>
    <name evidence="21" type="ORF">A7D45_14910</name>
    <name evidence="10" type="ORF">AIY46_03820</name>
    <name evidence="1" type="ORF">AL463_24630</name>
    <name evidence="16" type="ORF">ATP91_00290</name>
    <name evidence="15" type="ORF">ATQ15_14695</name>
    <name evidence="17" type="ORF">ATR96_08085</name>
    <name evidence="9" type="ORF">AZF90_12370</name>
    <name evidence="11" type="ORF">CQW68_10780</name>
    <name evidence="3" type="ORF">D3346_07755</name>
    <name evidence="4" type="ORF">D3Q81_17285</name>
    <name evidence="5" type="ORF">DSQ24_14470</name>
    <name evidence="2" type="ORF">DT651_10970</name>
    <name evidence="19" type="ORF">EAW95_11820</name>
    <name evidence="18" type="ORF">EBH50_22985</name>
    <name evidence="22" type="ORF">EKD96_08930</name>
    <name evidence="20" type="ORF">F1527_00425</name>
    <name evidence="12" type="ORF">F2D26_11410</name>
    <name evidence="6" type="ORF">FE26_11335</name>
    <name evidence="23" type="ORF">FJR52_04275</name>
    <name evidence="14" type="ORF">GC609_14965</name>
    <name evidence="13" type="ORF">GCH85_03595</name>
    <name evidence="7" type="ORF">ND68_12635</name>
    <name evidence="8" type="ORF">VH79_10305</name>
</gene>
<dbReference type="EMBL" id="CP014051">
    <property type="protein sequence ID" value="AVH82233.1"/>
    <property type="molecule type" value="Genomic_DNA"/>
</dbReference>
<dbReference type="Proteomes" id="UP000885317">
    <property type="component" value="Unassembled WGS sequence"/>
</dbReference>
<reference evidence="21" key="5">
    <citation type="submission" date="2018-08" db="EMBL/GenBank/DDBJ databases">
        <title>Whole genome sequencing of Salmonella enterica serotype newport.</title>
        <authorList>
            <person name="Bell R."/>
        </authorList>
    </citation>
    <scope>NUCLEOTIDE SEQUENCE [LARGE SCALE GENOMIC DNA]</scope>
    <source>
        <strain evidence="21">CFSAN048053</strain>
    </source>
</reference>
<dbReference type="EMBL" id="AAGZYR010000005">
    <property type="protein sequence ID" value="EBT8034146.1"/>
    <property type="molecule type" value="Genomic_DNA"/>
</dbReference>